<dbReference type="InterPro" id="IPR025406">
    <property type="entry name" value="DUF4132"/>
</dbReference>
<accession>A0ABW2XA96</accession>
<dbReference type="EMBL" id="JBHTGP010000002">
    <property type="protein sequence ID" value="MFD0683379.1"/>
    <property type="molecule type" value="Genomic_DNA"/>
</dbReference>
<organism evidence="2 3">
    <name type="scientific">Actinomadura fibrosa</name>
    <dbReference type="NCBI Taxonomy" id="111802"/>
    <lineage>
        <taxon>Bacteria</taxon>
        <taxon>Bacillati</taxon>
        <taxon>Actinomycetota</taxon>
        <taxon>Actinomycetes</taxon>
        <taxon>Streptosporangiales</taxon>
        <taxon>Thermomonosporaceae</taxon>
        <taxon>Actinomadura</taxon>
    </lineage>
</organism>
<reference evidence="3" key="1">
    <citation type="journal article" date="2019" name="Int. J. Syst. Evol. Microbiol.">
        <title>The Global Catalogue of Microorganisms (GCM) 10K type strain sequencing project: providing services to taxonomists for standard genome sequencing and annotation.</title>
        <authorList>
            <consortium name="The Broad Institute Genomics Platform"/>
            <consortium name="The Broad Institute Genome Sequencing Center for Infectious Disease"/>
            <person name="Wu L."/>
            <person name="Ma J."/>
        </authorList>
    </citation>
    <scope>NUCLEOTIDE SEQUENCE [LARGE SCALE GENOMIC DNA]</scope>
    <source>
        <strain evidence="3">JCM 9371</strain>
    </source>
</reference>
<evidence type="ECO:0000313" key="3">
    <source>
        <dbReference type="Proteomes" id="UP001597063"/>
    </source>
</evidence>
<comment type="caution">
    <text evidence="2">The sequence shown here is derived from an EMBL/GenBank/DDBJ whole genome shotgun (WGS) entry which is preliminary data.</text>
</comment>
<dbReference type="Pfam" id="PF13569">
    <property type="entry name" value="DUF4132"/>
    <property type="match status" value="1"/>
</dbReference>
<proteinExistence type="predicted"/>
<name>A0ABW2XA96_9ACTN</name>
<dbReference type="RefSeq" id="WP_131757209.1">
    <property type="nucleotide sequence ID" value="NZ_CAACUY010000027.1"/>
</dbReference>
<keyword evidence="3" id="KW-1185">Reference proteome</keyword>
<dbReference type="Proteomes" id="UP001597063">
    <property type="component" value="Unassembled WGS sequence"/>
</dbReference>
<evidence type="ECO:0000313" key="2">
    <source>
        <dbReference type="EMBL" id="MFD0683379.1"/>
    </source>
</evidence>
<feature type="domain" description="DUF4132" evidence="1">
    <location>
        <begin position="836"/>
        <end position="1014"/>
    </location>
</feature>
<sequence length="1107" mass="119457">MDDHALDEDLLVLPETWRRALHARRGGAPGPEVTVDVGAPEAARRLVEETGGAVASLLKGKHGDQGLTEAARRHLDGEPDPAGAAVVAAVTVLGMPRRKDEVHRVFADAWVVEHGVAFAASALVELGRTVGDRVVGGDWIAPGVLSAHATGTWVGAVHRDKDNVVEVADELARRIRGLLAVADDGEYADAVERLAAQRSDWATRWLVSYLVPTREDWVDECCAGAFPAYWRPVRPMALCAVGKPEQLKAPIFADGLYWGEATRGLLATLVDGVGAGALEYLVQNADEAHIEAADRKRVLETIAVLPTDEAFQALVDRIGVKHARPALLEAMKRFPVRALRLLPVARSAQAAELLAEHVRAHAAAVPAILSELPEEARAVVEPLAASMVPVPDAEPEDVPSVLASPVWLDARRPVVIGLSVPAPAMAWLDGERQSWLDEGPGVKEPESGELEQLIEGHKAGGRGPAPLPLMLHGPVELIRPRLADYAGYPGTGGNRIMRYLVARFELDAGPVARRRAEAFPETCYPPLLPFLDEDAALLAADWLTKDRSRDAGRAYFGRHGLAAVPLLVPSALGKKAKQARNAGNALRHVAASQGIAPVVAAALAAHGEAAAKAVEELLVAHPLATGLVQPPKTGDWADPVGLPQVLLAGRERALPADAARNLIGLMAVSDRLAFQDLRTVCDPDSLAEFGWALFRRWRDAGSPSKDRWAMEQLGRSGDDETVRRLTPVIRAWPGEGGHKYAVAALGVLAEIGSDVALMHLHGIAEKVKFKGLRAEARKRIDEVAEQLGLSTEQLADRLVPEFGLDADGSLTLDYGPRRFTVTFDEHLKPLVADEGGKPRKALPKPGAKDDPELAPAAAKAFAALRKDVRTVADGQLRRLERAMVTQRRWTPDEFRRFIVGHPLVRHLARRLVWTAGDGATFRIAEDRTLADVHDEAFTLPESARVGIAHPVLMGDSVAAWAEVFADYEILQPFPQLARPVHVLTEEERGSGRLERFEGLKVPFGKVLGLVARGWDRGTPLDAGGERWISRRVAADRYVVIDLDPGIAVGAVDATGDHQRLDYVWLATEPTDFWPSRGTPHRFGELDPVTASEIITDLTTLSDAAVAA</sequence>
<protein>
    <submittedName>
        <fullName evidence="2">DUF4132 domain-containing protein</fullName>
    </submittedName>
</protein>
<gene>
    <name evidence="2" type="ORF">ACFQZM_02625</name>
</gene>
<evidence type="ECO:0000259" key="1">
    <source>
        <dbReference type="Pfam" id="PF13569"/>
    </source>
</evidence>